<reference evidence="2 3" key="1">
    <citation type="submission" date="2024-09" db="EMBL/GenBank/DDBJ databases">
        <title>Rethinking Asexuality: The Enigmatic Case of Functional Sexual Genes in Lepraria (Stereocaulaceae).</title>
        <authorList>
            <person name="Doellman M."/>
            <person name="Sun Y."/>
            <person name="Barcenas-Pena A."/>
            <person name="Lumbsch H.T."/>
            <person name="Grewe F."/>
        </authorList>
    </citation>
    <scope>NUCLEOTIDE SEQUENCE [LARGE SCALE GENOMIC DNA]</scope>
    <source>
        <strain evidence="2 3">Mercado 3170</strain>
    </source>
</reference>
<dbReference type="Proteomes" id="UP001590950">
    <property type="component" value="Unassembled WGS sequence"/>
</dbReference>
<name>A0ABR3ZX00_9LECA</name>
<gene>
    <name evidence="2" type="ORF">N7G274_009762</name>
</gene>
<feature type="region of interest" description="Disordered" evidence="1">
    <location>
        <begin position="149"/>
        <end position="169"/>
    </location>
</feature>
<accession>A0ABR3ZX00</accession>
<organism evidence="2 3">
    <name type="scientific">Stereocaulon virgatum</name>
    <dbReference type="NCBI Taxonomy" id="373712"/>
    <lineage>
        <taxon>Eukaryota</taxon>
        <taxon>Fungi</taxon>
        <taxon>Dikarya</taxon>
        <taxon>Ascomycota</taxon>
        <taxon>Pezizomycotina</taxon>
        <taxon>Lecanoromycetes</taxon>
        <taxon>OSLEUM clade</taxon>
        <taxon>Lecanoromycetidae</taxon>
        <taxon>Lecanorales</taxon>
        <taxon>Lecanorineae</taxon>
        <taxon>Stereocaulaceae</taxon>
        <taxon>Stereocaulon</taxon>
    </lineage>
</organism>
<keyword evidence="3" id="KW-1185">Reference proteome</keyword>
<protein>
    <submittedName>
        <fullName evidence="2">Uncharacterized protein</fullName>
    </submittedName>
</protein>
<dbReference type="EMBL" id="JBEFKJ010000040">
    <property type="protein sequence ID" value="KAL2037481.1"/>
    <property type="molecule type" value="Genomic_DNA"/>
</dbReference>
<evidence type="ECO:0000313" key="3">
    <source>
        <dbReference type="Proteomes" id="UP001590950"/>
    </source>
</evidence>
<evidence type="ECO:0000313" key="2">
    <source>
        <dbReference type="EMBL" id="KAL2037481.1"/>
    </source>
</evidence>
<comment type="caution">
    <text evidence="2">The sequence shown here is derived from an EMBL/GenBank/DDBJ whole genome shotgun (WGS) entry which is preliminary data.</text>
</comment>
<feature type="compositionally biased region" description="Low complexity" evidence="1">
    <location>
        <begin position="149"/>
        <end position="167"/>
    </location>
</feature>
<evidence type="ECO:0000256" key="1">
    <source>
        <dbReference type="SAM" id="MobiDB-lite"/>
    </source>
</evidence>
<proteinExistence type="predicted"/>
<sequence length="186" mass="19793">MKGVVADEQTGSQRCPSAAANFNAKVLRKLQKAFTDNPNANLLSVFPTEYSLRLGTKKKQKAISVTATVATMNTPAERYSSADYRTSELTSSIGATTVVFPLSESVQHLLGNHTHDISTLLCQLTSAISSSPAKLSGNPKHAAAMQSLNALQASSSRSSPTSTTTQSIPACNTLRNTLRKSQHQSL</sequence>